<dbReference type="SMART" id="SM01278">
    <property type="entry name" value="MAPKK1_Int"/>
    <property type="match status" value="1"/>
</dbReference>
<organism evidence="2 3">
    <name type="scientific">Polysphondylium violaceum</name>
    <dbReference type="NCBI Taxonomy" id="133409"/>
    <lineage>
        <taxon>Eukaryota</taxon>
        <taxon>Amoebozoa</taxon>
        <taxon>Evosea</taxon>
        <taxon>Eumycetozoa</taxon>
        <taxon>Dictyostelia</taxon>
        <taxon>Dictyosteliales</taxon>
        <taxon>Dictyosteliaceae</taxon>
        <taxon>Polysphondylium</taxon>
    </lineage>
</organism>
<dbReference type="Proteomes" id="UP000695562">
    <property type="component" value="Unassembled WGS sequence"/>
</dbReference>
<dbReference type="GO" id="GO:0032008">
    <property type="term" value="P:positive regulation of TOR signaling"/>
    <property type="evidence" value="ECO:0007669"/>
    <property type="project" value="TreeGrafter"/>
</dbReference>
<comment type="similarity">
    <text evidence="1">Belongs to the LAMTOR3 family.</text>
</comment>
<accession>A0A8J4Q0X1</accession>
<dbReference type="EMBL" id="AJWJ01000086">
    <property type="protein sequence ID" value="KAF2075774.1"/>
    <property type="molecule type" value="Genomic_DNA"/>
</dbReference>
<name>A0A8J4Q0X1_9MYCE</name>
<dbReference type="GO" id="GO:0071986">
    <property type="term" value="C:Ragulator complex"/>
    <property type="evidence" value="ECO:0007669"/>
    <property type="project" value="TreeGrafter"/>
</dbReference>
<dbReference type="GO" id="GO:0071230">
    <property type="term" value="P:cellular response to amino acid stimulus"/>
    <property type="evidence" value="ECO:0007669"/>
    <property type="project" value="TreeGrafter"/>
</dbReference>
<dbReference type="OrthoDB" id="343907at2759"/>
<dbReference type="Gene3D" id="3.30.450.30">
    <property type="entry name" value="Dynein light chain 2a, cytoplasmic"/>
    <property type="match status" value="1"/>
</dbReference>
<reference evidence="2" key="1">
    <citation type="submission" date="2020-01" db="EMBL/GenBank/DDBJ databases">
        <title>Development of genomics and gene disruption for Polysphondylium violaceum indicates a role for the polyketide synthase stlB in stalk morphogenesis.</title>
        <authorList>
            <person name="Narita B."/>
            <person name="Kawabe Y."/>
            <person name="Kin K."/>
            <person name="Saito T."/>
            <person name="Gibbs R."/>
            <person name="Kuspa A."/>
            <person name="Muzny D."/>
            <person name="Queller D."/>
            <person name="Richards S."/>
            <person name="Strassman J."/>
            <person name="Sucgang R."/>
            <person name="Worley K."/>
            <person name="Schaap P."/>
        </authorList>
    </citation>
    <scope>NUCLEOTIDE SEQUENCE</scope>
    <source>
        <strain evidence="2">QSvi11</strain>
    </source>
</reference>
<dbReference type="SUPFAM" id="SSF103196">
    <property type="entry name" value="Roadblock/LC7 domain"/>
    <property type="match status" value="1"/>
</dbReference>
<dbReference type="PANTHER" id="PTHR13378">
    <property type="entry name" value="REGULATOR COMPLEX PROTEIN LAMTOR3"/>
    <property type="match status" value="1"/>
</dbReference>
<gene>
    <name evidence="2" type="ORF">CYY_002907</name>
</gene>
<evidence type="ECO:0000256" key="1">
    <source>
        <dbReference type="ARBA" id="ARBA00005356"/>
    </source>
</evidence>
<evidence type="ECO:0000313" key="3">
    <source>
        <dbReference type="Proteomes" id="UP000695562"/>
    </source>
</evidence>
<dbReference type="PANTHER" id="PTHR13378:SF1">
    <property type="entry name" value="RAGULATOR COMPLEX PROTEIN LAMTOR3"/>
    <property type="match status" value="1"/>
</dbReference>
<keyword evidence="3" id="KW-1185">Reference proteome</keyword>
<proteinExistence type="inferred from homology"/>
<dbReference type="AlphaFoldDB" id="A0A8J4Q0X1"/>
<protein>
    <submittedName>
        <fullName evidence="2">Uncharacterized protein</fullName>
    </submittedName>
</protein>
<dbReference type="InterPro" id="IPR015019">
    <property type="entry name" value="LAMTOR3"/>
</dbReference>
<evidence type="ECO:0000313" key="2">
    <source>
        <dbReference type="EMBL" id="KAF2075774.1"/>
    </source>
</evidence>
<dbReference type="Pfam" id="PF08923">
    <property type="entry name" value="MAPKK1_Int"/>
    <property type="match status" value="1"/>
</dbReference>
<comment type="caution">
    <text evidence="2">The sequence shown here is derived from an EMBL/GenBank/DDBJ whole genome shotgun (WGS) entry which is preliminary data.</text>
</comment>
<sequence length="131" mass="14236">MDKVEEFLATLKSTILSTAPDSSLILSDRDGFVLGKLIDKNDSADKIIENSALSIFSTSTDQASKLYSGKNKAIVSYFEDRIVVHINVTNVILSIVTDTDSNVGVILGAQNDIVRSLNNLSNSIQIDLQDM</sequence>